<dbReference type="Pfam" id="PF01535">
    <property type="entry name" value="PPR"/>
    <property type="match status" value="1"/>
</dbReference>
<feature type="domain" description="MGS-like" evidence="4">
    <location>
        <begin position="269"/>
        <end position="364"/>
    </location>
</feature>
<dbReference type="InterPro" id="IPR036914">
    <property type="entry name" value="MGS-like_dom_sf"/>
</dbReference>
<evidence type="ECO:0000313" key="6">
    <source>
        <dbReference type="Proteomes" id="UP000631114"/>
    </source>
</evidence>
<dbReference type="SUPFAM" id="SSF52335">
    <property type="entry name" value="Methylglyoxal synthase-like"/>
    <property type="match status" value="1"/>
</dbReference>
<dbReference type="SMART" id="SM00851">
    <property type="entry name" value="MGS"/>
    <property type="match status" value="1"/>
</dbReference>
<dbReference type="EMBL" id="JADFTS010000007">
    <property type="protein sequence ID" value="KAF9598216.1"/>
    <property type="molecule type" value="Genomic_DNA"/>
</dbReference>
<evidence type="ECO:0000313" key="5">
    <source>
        <dbReference type="EMBL" id="KAF9598216.1"/>
    </source>
</evidence>
<evidence type="ECO:0000259" key="4">
    <source>
        <dbReference type="SMART" id="SM00851"/>
    </source>
</evidence>
<dbReference type="PROSITE" id="PS51375">
    <property type="entry name" value="PPR"/>
    <property type="match status" value="5"/>
</dbReference>
<feature type="repeat" description="PPR" evidence="3">
    <location>
        <begin position="79"/>
        <end position="113"/>
    </location>
</feature>
<feature type="repeat" description="PPR" evidence="3">
    <location>
        <begin position="44"/>
        <end position="78"/>
    </location>
</feature>
<evidence type="ECO:0000256" key="2">
    <source>
        <dbReference type="ARBA" id="ARBA00022737"/>
    </source>
</evidence>
<dbReference type="CDD" id="cd01421">
    <property type="entry name" value="IMPCH"/>
    <property type="match status" value="1"/>
</dbReference>
<keyword evidence="6" id="KW-1185">Reference proteome</keyword>
<keyword evidence="2" id="KW-0677">Repeat</keyword>
<protein>
    <recommendedName>
        <fullName evidence="4">MGS-like domain-containing protein</fullName>
    </recommendedName>
</protein>
<name>A0A835HE77_9MAGN</name>
<dbReference type="Proteomes" id="UP000631114">
    <property type="component" value="Unassembled WGS sequence"/>
</dbReference>
<dbReference type="Pfam" id="PF13041">
    <property type="entry name" value="PPR_2"/>
    <property type="match status" value="3"/>
</dbReference>
<feature type="repeat" description="PPR" evidence="3">
    <location>
        <begin position="114"/>
        <end position="148"/>
    </location>
</feature>
<dbReference type="InterPro" id="IPR011607">
    <property type="entry name" value="MGS-like_dom"/>
</dbReference>
<reference evidence="5 6" key="1">
    <citation type="submission" date="2020-10" db="EMBL/GenBank/DDBJ databases">
        <title>The Coptis chinensis genome and diversification of protoberbering-type alkaloids.</title>
        <authorList>
            <person name="Wang B."/>
            <person name="Shu S."/>
            <person name="Song C."/>
            <person name="Liu Y."/>
        </authorList>
    </citation>
    <scope>NUCLEOTIDE SEQUENCE [LARGE SCALE GENOMIC DNA]</scope>
    <source>
        <strain evidence="5">HL-2020</strain>
        <tissue evidence="5">Leaf</tissue>
    </source>
</reference>
<feature type="repeat" description="PPR" evidence="3">
    <location>
        <begin position="149"/>
        <end position="187"/>
    </location>
</feature>
<proteinExistence type="inferred from homology"/>
<comment type="caution">
    <text evidence="5">The sequence shown here is derived from an EMBL/GenBank/DDBJ whole genome shotgun (WGS) entry which is preliminary data.</text>
</comment>
<sequence length="431" mass="48292">MVEANVGLSVYSMSVVVDLVCKRGDIKRGLELIQEVSGRGIRANVVTYNSVLDACIKVRDFARVDEILCLIDKDGISRNAATYNLLIDGHLSRGKIEEAERLFEEMGERGIQMDIYVYTSMINGNCRSGNLKRAFALFDELPERGLSVNVHTYGALLNGLCKVGQMEGMIDEAIKLQDVMVNKGIKADVYTYTTMASGLCKLKRGDEAKELLITMVDKGVVLEYDYYSKKGKMKEAKELKDEMEVKRLRPDVYTYTSLIHGNCIVCEVDLSPRSYFLKMRGERSIDAYISLNLDGCVKNLHPKVHGGILARRNLKHHMEALNEHEIGTIDVVVVNLYPFYDKVSSTSGISFEDGIENIDIGGLAMIRAAAKVDPKDYPELLEYLKGNQGDEMFCRKLAWKAFECVASYCSEVSEWLWKQTGVGSIFKGRAS</sequence>
<evidence type="ECO:0000256" key="1">
    <source>
        <dbReference type="ARBA" id="ARBA00007626"/>
    </source>
</evidence>
<gene>
    <name evidence="5" type="ORF">IFM89_025917</name>
</gene>
<dbReference type="Gene3D" id="3.40.50.1380">
    <property type="entry name" value="Methylglyoxal synthase-like domain"/>
    <property type="match status" value="1"/>
</dbReference>
<dbReference type="InterPro" id="IPR011990">
    <property type="entry name" value="TPR-like_helical_dom_sf"/>
</dbReference>
<dbReference type="InterPro" id="IPR002885">
    <property type="entry name" value="PPR_rpt"/>
</dbReference>
<evidence type="ECO:0000256" key="3">
    <source>
        <dbReference type="PROSITE-ProRule" id="PRU00708"/>
    </source>
</evidence>
<accession>A0A835HE77</accession>
<dbReference type="Gene3D" id="1.25.40.10">
    <property type="entry name" value="Tetratricopeptide repeat domain"/>
    <property type="match status" value="3"/>
</dbReference>
<dbReference type="OrthoDB" id="6017153at2759"/>
<organism evidence="5 6">
    <name type="scientific">Coptis chinensis</name>
    <dbReference type="NCBI Taxonomy" id="261450"/>
    <lineage>
        <taxon>Eukaryota</taxon>
        <taxon>Viridiplantae</taxon>
        <taxon>Streptophyta</taxon>
        <taxon>Embryophyta</taxon>
        <taxon>Tracheophyta</taxon>
        <taxon>Spermatophyta</taxon>
        <taxon>Magnoliopsida</taxon>
        <taxon>Ranunculales</taxon>
        <taxon>Ranunculaceae</taxon>
        <taxon>Coptidoideae</taxon>
        <taxon>Coptis</taxon>
    </lineage>
</organism>
<dbReference type="AlphaFoldDB" id="A0A835HE77"/>
<comment type="similarity">
    <text evidence="1">Belongs to the PPR family. P subfamily.</text>
</comment>
<dbReference type="NCBIfam" id="TIGR00756">
    <property type="entry name" value="PPR"/>
    <property type="match status" value="4"/>
</dbReference>
<dbReference type="PANTHER" id="PTHR47941">
    <property type="entry name" value="PENTATRICOPEPTIDE REPEAT-CONTAINING PROTEIN 3, MITOCHONDRIAL"/>
    <property type="match status" value="1"/>
</dbReference>
<feature type="repeat" description="PPR" evidence="3">
    <location>
        <begin position="188"/>
        <end position="222"/>
    </location>
</feature>